<sequence>MNRGLVLRGLPALVVVVAAVVGPWVAPRAVDATVGMPFAVPRAGAPLGADRLGHDVFSRLLHGGWGLILLAVLIAVAVTGCASVLGALAALRPRLGVVIERGADLAILLPAVLALLLVVASWPESGAFGVVLVAIVFGIPYSARVFAAAATPVAATGYVEAARLGGESTGYVIFREMLPNMRELVFAQFGLRFVEGMYLVSTAAFLRLPTSLGASNWAVMVRDNASGILLNPWAVLAPSLAIGVVAVSVNLLAAALGRREVGRR</sequence>
<evidence type="ECO:0000256" key="6">
    <source>
        <dbReference type="ARBA" id="ARBA00023136"/>
    </source>
</evidence>
<evidence type="ECO:0000256" key="4">
    <source>
        <dbReference type="ARBA" id="ARBA00022692"/>
    </source>
</evidence>
<name>A0A7G1KE60_9NOCA</name>
<evidence type="ECO:0000256" key="5">
    <source>
        <dbReference type="ARBA" id="ARBA00022989"/>
    </source>
</evidence>
<keyword evidence="2 7" id="KW-0813">Transport</keyword>
<reference evidence="9 10" key="1">
    <citation type="submission" date="2020-08" db="EMBL/GenBank/DDBJ databases">
        <title>Genome Sequencing of Nocardia wallacei strain FMUON74 and assembly.</title>
        <authorList>
            <person name="Toyokawa M."/>
            <person name="Uesaka K."/>
        </authorList>
    </citation>
    <scope>NUCLEOTIDE SEQUENCE [LARGE SCALE GENOMIC DNA]</scope>
    <source>
        <strain evidence="9 10">FMUON74</strain>
    </source>
</reference>
<dbReference type="GeneID" id="80345663"/>
<dbReference type="AlphaFoldDB" id="A0A7G1KE60"/>
<dbReference type="RefSeq" id="WP_232110854.1">
    <property type="nucleotide sequence ID" value="NZ_AP023396.1"/>
</dbReference>
<protein>
    <submittedName>
        <fullName evidence="9">DNA-directed RNA polymerase subunit alpha</fullName>
    </submittedName>
</protein>
<comment type="similarity">
    <text evidence="7">Belongs to the binding-protein-dependent transport system permease family.</text>
</comment>
<keyword evidence="4 7" id="KW-0812">Transmembrane</keyword>
<keyword evidence="5 7" id="KW-1133">Transmembrane helix</keyword>
<keyword evidence="10" id="KW-1185">Reference proteome</keyword>
<dbReference type="PROSITE" id="PS50928">
    <property type="entry name" value="ABC_TM1"/>
    <property type="match status" value="1"/>
</dbReference>
<evidence type="ECO:0000256" key="3">
    <source>
        <dbReference type="ARBA" id="ARBA00022475"/>
    </source>
</evidence>
<keyword evidence="6 7" id="KW-0472">Membrane</keyword>
<gene>
    <name evidence="9" type="ORF">NWFMUON74_10520</name>
</gene>
<dbReference type="Pfam" id="PF00528">
    <property type="entry name" value="BPD_transp_1"/>
    <property type="match status" value="1"/>
</dbReference>
<keyword evidence="9" id="KW-0240">DNA-directed RNA polymerase</keyword>
<evidence type="ECO:0000313" key="10">
    <source>
        <dbReference type="Proteomes" id="UP000516173"/>
    </source>
</evidence>
<dbReference type="InterPro" id="IPR035906">
    <property type="entry name" value="MetI-like_sf"/>
</dbReference>
<dbReference type="PANTHER" id="PTHR43386:SF25">
    <property type="entry name" value="PEPTIDE ABC TRANSPORTER PERMEASE PROTEIN"/>
    <property type="match status" value="1"/>
</dbReference>
<organism evidence="9 10">
    <name type="scientific">Nocardia wallacei</name>
    <dbReference type="NCBI Taxonomy" id="480035"/>
    <lineage>
        <taxon>Bacteria</taxon>
        <taxon>Bacillati</taxon>
        <taxon>Actinomycetota</taxon>
        <taxon>Actinomycetes</taxon>
        <taxon>Mycobacteriales</taxon>
        <taxon>Nocardiaceae</taxon>
        <taxon>Nocardia</taxon>
    </lineage>
</organism>
<feature type="domain" description="ABC transmembrane type-1" evidence="8">
    <location>
        <begin position="68"/>
        <end position="253"/>
    </location>
</feature>
<feature type="transmembrane region" description="Helical" evidence="7">
    <location>
        <begin position="65"/>
        <end position="91"/>
    </location>
</feature>
<feature type="transmembrane region" description="Helical" evidence="7">
    <location>
        <begin position="228"/>
        <end position="256"/>
    </location>
</feature>
<evidence type="ECO:0000256" key="2">
    <source>
        <dbReference type="ARBA" id="ARBA00022448"/>
    </source>
</evidence>
<dbReference type="Gene3D" id="1.10.3720.10">
    <property type="entry name" value="MetI-like"/>
    <property type="match status" value="1"/>
</dbReference>
<dbReference type="InterPro" id="IPR050366">
    <property type="entry name" value="BP-dependent_transpt_permease"/>
</dbReference>
<dbReference type="SUPFAM" id="SSF161098">
    <property type="entry name" value="MetI-like"/>
    <property type="match status" value="1"/>
</dbReference>
<accession>A0A7G1KE60</accession>
<dbReference type="KEGG" id="nwl:NWFMUON74_10520"/>
<feature type="transmembrane region" description="Helical" evidence="7">
    <location>
        <begin position="103"/>
        <end position="122"/>
    </location>
</feature>
<dbReference type="EMBL" id="AP023396">
    <property type="protein sequence ID" value="BCK53280.1"/>
    <property type="molecule type" value="Genomic_DNA"/>
</dbReference>
<evidence type="ECO:0000259" key="8">
    <source>
        <dbReference type="PROSITE" id="PS50928"/>
    </source>
</evidence>
<feature type="transmembrane region" description="Helical" evidence="7">
    <location>
        <begin position="5"/>
        <end position="26"/>
    </location>
</feature>
<evidence type="ECO:0000313" key="9">
    <source>
        <dbReference type="EMBL" id="BCK53280.1"/>
    </source>
</evidence>
<dbReference type="GO" id="GO:0055085">
    <property type="term" value="P:transmembrane transport"/>
    <property type="evidence" value="ECO:0007669"/>
    <property type="project" value="InterPro"/>
</dbReference>
<dbReference type="PANTHER" id="PTHR43386">
    <property type="entry name" value="OLIGOPEPTIDE TRANSPORT SYSTEM PERMEASE PROTEIN APPC"/>
    <property type="match status" value="1"/>
</dbReference>
<keyword evidence="9" id="KW-0804">Transcription</keyword>
<keyword evidence="3" id="KW-1003">Cell membrane</keyword>
<feature type="transmembrane region" description="Helical" evidence="7">
    <location>
        <begin position="184"/>
        <end position="208"/>
    </location>
</feature>
<dbReference type="GO" id="GO:0000428">
    <property type="term" value="C:DNA-directed RNA polymerase complex"/>
    <property type="evidence" value="ECO:0007669"/>
    <property type="project" value="UniProtKB-KW"/>
</dbReference>
<evidence type="ECO:0000256" key="1">
    <source>
        <dbReference type="ARBA" id="ARBA00004651"/>
    </source>
</evidence>
<dbReference type="GO" id="GO:0005886">
    <property type="term" value="C:plasma membrane"/>
    <property type="evidence" value="ECO:0007669"/>
    <property type="project" value="UniProtKB-SubCell"/>
</dbReference>
<comment type="subcellular location">
    <subcellularLocation>
        <location evidence="1 7">Cell membrane</location>
        <topology evidence="1 7">Multi-pass membrane protein</topology>
    </subcellularLocation>
</comment>
<evidence type="ECO:0000256" key="7">
    <source>
        <dbReference type="RuleBase" id="RU363032"/>
    </source>
</evidence>
<dbReference type="Proteomes" id="UP000516173">
    <property type="component" value="Chromosome"/>
</dbReference>
<dbReference type="InterPro" id="IPR000515">
    <property type="entry name" value="MetI-like"/>
</dbReference>
<proteinExistence type="inferred from homology"/>
<feature type="transmembrane region" description="Helical" evidence="7">
    <location>
        <begin position="128"/>
        <end position="147"/>
    </location>
</feature>